<evidence type="ECO:0000256" key="7">
    <source>
        <dbReference type="ARBA" id="ARBA00022723"/>
    </source>
</evidence>
<gene>
    <name evidence="14" type="ORF">EUX98_g8188</name>
</gene>
<keyword evidence="5" id="KW-0349">Heme</keyword>
<evidence type="ECO:0000256" key="11">
    <source>
        <dbReference type="ARBA" id="ARBA00023033"/>
    </source>
</evidence>
<dbReference type="OrthoDB" id="1055148at2759"/>
<organism evidence="14 15">
    <name type="scientific">Antrodiella citrinella</name>
    <dbReference type="NCBI Taxonomy" id="2447956"/>
    <lineage>
        <taxon>Eukaryota</taxon>
        <taxon>Fungi</taxon>
        <taxon>Dikarya</taxon>
        <taxon>Basidiomycota</taxon>
        <taxon>Agaricomycotina</taxon>
        <taxon>Agaricomycetes</taxon>
        <taxon>Polyporales</taxon>
        <taxon>Steccherinaceae</taxon>
        <taxon>Antrodiella</taxon>
    </lineage>
</organism>
<keyword evidence="6 13" id="KW-0812">Transmembrane</keyword>
<evidence type="ECO:0000256" key="4">
    <source>
        <dbReference type="ARBA" id="ARBA00010617"/>
    </source>
</evidence>
<evidence type="ECO:0000256" key="5">
    <source>
        <dbReference type="ARBA" id="ARBA00022617"/>
    </source>
</evidence>
<evidence type="ECO:0000256" key="3">
    <source>
        <dbReference type="ARBA" id="ARBA00005179"/>
    </source>
</evidence>
<comment type="pathway">
    <text evidence="3">Secondary metabolite biosynthesis.</text>
</comment>
<keyword evidence="10" id="KW-0408">Iron</keyword>
<dbReference type="Pfam" id="PF00067">
    <property type="entry name" value="p450"/>
    <property type="match status" value="1"/>
</dbReference>
<feature type="transmembrane region" description="Helical" evidence="13">
    <location>
        <begin position="6"/>
        <end position="24"/>
    </location>
</feature>
<dbReference type="SUPFAM" id="SSF48264">
    <property type="entry name" value="Cytochrome P450"/>
    <property type="match status" value="1"/>
</dbReference>
<dbReference type="PRINTS" id="PR00463">
    <property type="entry name" value="EP450I"/>
</dbReference>
<evidence type="ECO:0000256" key="1">
    <source>
        <dbReference type="ARBA" id="ARBA00001971"/>
    </source>
</evidence>
<dbReference type="GO" id="GO:0016705">
    <property type="term" value="F:oxidoreductase activity, acting on paired donors, with incorporation or reduction of molecular oxygen"/>
    <property type="evidence" value="ECO:0007669"/>
    <property type="project" value="InterPro"/>
</dbReference>
<dbReference type="GO" id="GO:0004497">
    <property type="term" value="F:monooxygenase activity"/>
    <property type="evidence" value="ECO:0007669"/>
    <property type="project" value="UniProtKB-KW"/>
</dbReference>
<comment type="cofactor">
    <cofactor evidence="1">
        <name>heme</name>
        <dbReference type="ChEBI" id="CHEBI:30413"/>
    </cofactor>
</comment>
<accession>A0A4S4MAN5</accession>
<evidence type="ECO:0000256" key="6">
    <source>
        <dbReference type="ARBA" id="ARBA00022692"/>
    </source>
</evidence>
<keyword evidence="11" id="KW-0503">Monooxygenase</keyword>
<dbReference type="GO" id="GO:0005506">
    <property type="term" value="F:iron ion binding"/>
    <property type="evidence" value="ECO:0007669"/>
    <property type="project" value="InterPro"/>
</dbReference>
<dbReference type="EMBL" id="SGPM01000414">
    <property type="protein sequence ID" value="THH22506.1"/>
    <property type="molecule type" value="Genomic_DNA"/>
</dbReference>
<dbReference type="InterPro" id="IPR002401">
    <property type="entry name" value="Cyt_P450_E_grp-I"/>
</dbReference>
<keyword evidence="15" id="KW-1185">Reference proteome</keyword>
<sequence length="393" mass="43652">MESSTLVLLCMLSFISILIGRHVLFGGRQRLPGPARIPILGNHFPTTVPIWEALRNYSKEFGPVYSLRILGIDIVVATTSGACRELTEARSSVFSGRRAPKMAELAGMYEGILFQPDPVRLRQGRKFLASGLQPTPLKAYQPVIHRNIVTFLQRVLTSPTNIYDTIPILATGVSLEITYGYHVSGLEDQFVQRARISVNRFVSATALSLKDGFLVSLLPFLAYIPSFLPGMSFKRTAEEWSRTAVVNAAEGFNMVTENMRNGSARPCLLQKALEAKDGTYEDIVLMRTAAQVYSGGSDTTSSALKTFVLAMTLYPEVQAKAQADIDRHMGGRLPSYAADHEDLPAILHDEAVFPDHEVFRPERWLDSTILQKHDVDPLDIVFGFGRRHVLFLP</sequence>
<dbReference type="AlphaFoldDB" id="A0A4S4MAN5"/>
<dbReference type="GO" id="GO:0020037">
    <property type="term" value="F:heme binding"/>
    <property type="evidence" value="ECO:0007669"/>
    <property type="project" value="InterPro"/>
</dbReference>
<name>A0A4S4MAN5_9APHY</name>
<keyword evidence="12 13" id="KW-0472">Membrane</keyword>
<protein>
    <recommendedName>
        <fullName evidence="16">Cytochrome P450</fullName>
    </recommendedName>
</protein>
<keyword evidence="9" id="KW-0560">Oxidoreductase</keyword>
<dbReference type="Proteomes" id="UP000308730">
    <property type="component" value="Unassembled WGS sequence"/>
</dbReference>
<keyword evidence="8 13" id="KW-1133">Transmembrane helix</keyword>
<evidence type="ECO:0000313" key="15">
    <source>
        <dbReference type="Proteomes" id="UP000308730"/>
    </source>
</evidence>
<dbReference type="GO" id="GO:0016020">
    <property type="term" value="C:membrane"/>
    <property type="evidence" value="ECO:0007669"/>
    <property type="project" value="UniProtKB-SubCell"/>
</dbReference>
<reference evidence="14 15" key="1">
    <citation type="submission" date="2019-02" db="EMBL/GenBank/DDBJ databases">
        <title>Genome sequencing of the rare red list fungi Antrodiella citrinella (Flaviporus citrinellus).</title>
        <authorList>
            <person name="Buettner E."/>
            <person name="Kellner H."/>
        </authorList>
    </citation>
    <scope>NUCLEOTIDE SEQUENCE [LARGE SCALE GENOMIC DNA]</scope>
    <source>
        <strain evidence="14 15">DSM 108506</strain>
    </source>
</reference>
<proteinExistence type="inferred from homology"/>
<evidence type="ECO:0008006" key="16">
    <source>
        <dbReference type="Google" id="ProtNLM"/>
    </source>
</evidence>
<evidence type="ECO:0000256" key="12">
    <source>
        <dbReference type="ARBA" id="ARBA00023136"/>
    </source>
</evidence>
<comment type="similarity">
    <text evidence="4">Belongs to the cytochrome P450 family.</text>
</comment>
<evidence type="ECO:0000256" key="8">
    <source>
        <dbReference type="ARBA" id="ARBA00022989"/>
    </source>
</evidence>
<evidence type="ECO:0000256" key="13">
    <source>
        <dbReference type="SAM" id="Phobius"/>
    </source>
</evidence>
<keyword evidence="7" id="KW-0479">Metal-binding</keyword>
<dbReference type="PANTHER" id="PTHR46300:SF7">
    <property type="entry name" value="P450, PUTATIVE (EUROFUNG)-RELATED"/>
    <property type="match status" value="1"/>
</dbReference>
<dbReference type="PANTHER" id="PTHR46300">
    <property type="entry name" value="P450, PUTATIVE (EUROFUNG)-RELATED-RELATED"/>
    <property type="match status" value="1"/>
</dbReference>
<comment type="subcellular location">
    <subcellularLocation>
        <location evidence="2">Membrane</location>
        <topology evidence="2">Single-pass membrane protein</topology>
    </subcellularLocation>
</comment>
<comment type="caution">
    <text evidence="14">The sequence shown here is derived from an EMBL/GenBank/DDBJ whole genome shotgun (WGS) entry which is preliminary data.</text>
</comment>
<evidence type="ECO:0000313" key="14">
    <source>
        <dbReference type="EMBL" id="THH22506.1"/>
    </source>
</evidence>
<evidence type="ECO:0000256" key="9">
    <source>
        <dbReference type="ARBA" id="ARBA00023002"/>
    </source>
</evidence>
<dbReference type="InterPro" id="IPR036396">
    <property type="entry name" value="Cyt_P450_sf"/>
</dbReference>
<dbReference type="Gene3D" id="1.10.630.10">
    <property type="entry name" value="Cytochrome P450"/>
    <property type="match status" value="2"/>
</dbReference>
<dbReference type="InterPro" id="IPR001128">
    <property type="entry name" value="Cyt_P450"/>
</dbReference>
<dbReference type="InterPro" id="IPR050364">
    <property type="entry name" value="Cytochrome_P450_fung"/>
</dbReference>
<evidence type="ECO:0000256" key="2">
    <source>
        <dbReference type="ARBA" id="ARBA00004167"/>
    </source>
</evidence>
<evidence type="ECO:0000256" key="10">
    <source>
        <dbReference type="ARBA" id="ARBA00023004"/>
    </source>
</evidence>